<dbReference type="SUPFAM" id="SSF49363">
    <property type="entry name" value="Purple acid phosphatase, N-terminal domain"/>
    <property type="match status" value="1"/>
</dbReference>
<evidence type="ECO:0000259" key="3">
    <source>
        <dbReference type="Pfam" id="PF00149"/>
    </source>
</evidence>
<dbReference type="SUPFAM" id="SSF56300">
    <property type="entry name" value="Metallo-dependent phosphatases"/>
    <property type="match status" value="1"/>
</dbReference>
<feature type="signal peptide" evidence="2">
    <location>
        <begin position="1"/>
        <end position="19"/>
    </location>
</feature>
<proteinExistence type="predicted"/>
<comment type="caution">
    <text evidence="5">The sequence shown here is derived from an EMBL/GenBank/DDBJ whole genome shotgun (WGS) entry which is preliminary data.</text>
</comment>
<sequence>MKRHHLLFLLLFCPILVQAQDIKELSPQQAFMETWSHPKILPDRITLNVTENMAREASVTWRTSADVKEGFMEIAEALSDPMFIQRSVQVEARTQTLDARDVKAAGTRANYHSATVNNLKPNTTYAYRVGDGTLWSEWFQFTTASENETDPFSFLYVGDAQNYILELWSRLIRESFRKAPEARFFIHAGDLVNHAHREQEWHEWFTAGGFIHSMIPAMPTPGNHEYRARTEGNVEDPPILSIQWRAQFNLPPNGPSGLKETAYFFDYQNTRFVSLNSNRSLGSQARWLDKVLKDHGKEWVVITYHHPMYSAASDRDNDQLRKAWKPIFDKYGVDLVLQGHDHSYARGHTEPINVPEGVNMMDKAGTMYVVSISGGKMYEIGGNWEELGAIKDRTGEKTQLFQVITIEDKKLIYESYTPLGELYDAFELHKTEGGPNKLVERSSELIPERIFSGNN</sequence>
<name>A0ABT7YHB3_9BACT</name>
<protein>
    <submittedName>
        <fullName evidence="5">Metallophosphoesterase family protein</fullName>
        <ecNumber evidence="5">3.1.-.-</ecNumber>
    </submittedName>
</protein>
<dbReference type="EC" id="3.1.-.-" evidence="5"/>
<dbReference type="GO" id="GO:0016787">
    <property type="term" value="F:hydrolase activity"/>
    <property type="evidence" value="ECO:0007669"/>
    <property type="project" value="UniProtKB-KW"/>
</dbReference>
<dbReference type="PANTHER" id="PTHR45867:SF3">
    <property type="entry name" value="ACID PHOSPHATASE TYPE 7"/>
    <property type="match status" value="1"/>
</dbReference>
<dbReference type="InterPro" id="IPR003961">
    <property type="entry name" value="FN3_dom"/>
</dbReference>
<feature type="domain" description="Purple acid phosphatase N-terminal" evidence="4">
    <location>
        <begin position="42"/>
        <end position="143"/>
    </location>
</feature>
<reference evidence="5" key="1">
    <citation type="submission" date="2023-06" db="EMBL/GenBank/DDBJ databases">
        <title>Robiginitalea aurantiacus sp. nov. and Algoriphagus sediminis sp. nov., isolated from coastal sediment.</title>
        <authorList>
            <person name="Zhou Z.Y."/>
            <person name="An J."/>
            <person name="Jia Y.W."/>
            <person name="Du Z.J."/>
        </authorList>
    </citation>
    <scope>NUCLEOTIDE SEQUENCE</scope>
    <source>
        <strain evidence="5">C2-7</strain>
    </source>
</reference>
<dbReference type="Pfam" id="PF00149">
    <property type="entry name" value="Metallophos"/>
    <property type="match status" value="1"/>
</dbReference>
<keyword evidence="6" id="KW-1185">Reference proteome</keyword>
<evidence type="ECO:0000313" key="5">
    <source>
        <dbReference type="EMBL" id="MDN3205927.1"/>
    </source>
</evidence>
<evidence type="ECO:0000256" key="2">
    <source>
        <dbReference type="SAM" id="SignalP"/>
    </source>
</evidence>
<keyword evidence="5" id="KW-0378">Hydrolase</keyword>
<feature type="chain" id="PRO_5046430786" evidence="2">
    <location>
        <begin position="20"/>
        <end position="455"/>
    </location>
</feature>
<dbReference type="EMBL" id="JAUEPH010000010">
    <property type="protein sequence ID" value="MDN3205927.1"/>
    <property type="molecule type" value="Genomic_DNA"/>
</dbReference>
<dbReference type="PANTHER" id="PTHR45867">
    <property type="entry name" value="PURPLE ACID PHOSPHATASE"/>
    <property type="match status" value="1"/>
</dbReference>
<organism evidence="5 6">
    <name type="scientific">Algoriphagus sediminis</name>
    <dbReference type="NCBI Taxonomy" id="3057113"/>
    <lineage>
        <taxon>Bacteria</taxon>
        <taxon>Pseudomonadati</taxon>
        <taxon>Bacteroidota</taxon>
        <taxon>Cytophagia</taxon>
        <taxon>Cytophagales</taxon>
        <taxon>Cyclobacteriaceae</taxon>
        <taxon>Algoriphagus</taxon>
    </lineage>
</organism>
<dbReference type="Gene3D" id="2.60.40.380">
    <property type="entry name" value="Purple acid phosphatase-like, N-terminal"/>
    <property type="match status" value="1"/>
</dbReference>
<dbReference type="InterPro" id="IPR008963">
    <property type="entry name" value="Purple_acid_Pase-like_N"/>
</dbReference>
<evidence type="ECO:0000259" key="4">
    <source>
        <dbReference type="Pfam" id="PF16656"/>
    </source>
</evidence>
<dbReference type="Gene3D" id="3.60.21.10">
    <property type="match status" value="1"/>
</dbReference>
<dbReference type="Proteomes" id="UP001171916">
    <property type="component" value="Unassembled WGS sequence"/>
</dbReference>
<dbReference type="CDD" id="cd00063">
    <property type="entry name" value="FN3"/>
    <property type="match status" value="1"/>
</dbReference>
<feature type="domain" description="Calcineurin-like phosphoesterase" evidence="3">
    <location>
        <begin position="161"/>
        <end position="344"/>
    </location>
</feature>
<gene>
    <name evidence="5" type="ORF">QVH07_17365</name>
</gene>
<keyword evidence="1 2" id="KW-0732">Signal</keyword>
<dbReference type="RefSeq" id="WP_290002991.1">
    <property type="nucleotide sequence ID" value="NZ_JAUEPH010000010.1"/>
</dbReference>
<dbReference type="InterPro" id="IPR029052">
    <property type="entry name" value="Metallo-depent_PP-like"/>
</dbReference>
<dbReference type="InterPro" id="IPR004843">
    <property type="entry name" value="Calcineurin-like_PHP"/>
</dbReference>
<evidence type="ECO:0000256" key="1">
    <source>
        <dbReference type="ARBA" id="ARBA00022729"/>
    </source>
</evidence>
<dbReference type="Pfam" id="PF16656">
    <property type="entry name" value="Pur_ac_phosph_N"/>
    <property type="match status" value="1"/>
</dbReference>
<dbReference type="InterPro" id="IPR015914">
    <property type="entry name" value="PAPs_N"/>
</dbReference>
<evidence type="ECO:0000313" key="6">
    <source>
        <dbReference type="Proteomes" id="UP001171916"/>
    </source>
</evidence>
<accession>A0ABT7YHB3</accession>